<dbReference type="OrthoDB" id="7597230at2"/>
<dbReference type="AlphaFoldDB" id="A0A437GVB8"/>
<keyword evidence="3" id="KW-1185">Reference proteome</keyword>
<dbReference type="Proteomes" id="UP000283003">
    <property type="component" value="Unassembled WGS sequence"/>
</dbReference>
<evidence type="ECO:0000313" key="2">
    <source>
        <dbReference type="EMBL" id="RVQ65730.1"/>
    </source>
</evidence>
<name>A0A437GVB8_9SPHN</name>
<evidence type="ECO:0000256" key="1">
    <source>
        <dbReference type="SAM" id="MobiDB-lite"/>
    </source>
</evidence>
<gene>
    <name evidence="2" type="ORF">EKN06_12405</name>
</gene>
<sequence>MDELPPLMTPAKLCQARTRAGTLCRCPALRGRERCRLHGGRAGAPKGEANGSWKHGGQTNDAIALRREAGRLLKELRNV</sequence>
<proteinExistence type="predicted"/>
<dbReference type="RefSeq" id="WP_127613241.1">
    <property type="nucleotide sequence ID" value="NZ_RXOL01000006.1"/>
</dbReference>
<accession>A0A437GVB8</accession>
<protein>
    <submittedName>
        <fullName evidence="2">Uncharacterized protein</fullName>
    </submittedName>
</protein>
<evidence type="ECO:0000313" key="3">
    <source>
        <dbReference type="Proteomes" id="UP000283003"/>
    </source>
</evidence>
<dbReference type="InterPro" id="IPR047675">
    <property type="entry name" value="Putative_zinc-bd"/>
</dbReference>
<dbReference type="EMBL" id="RXOL01000006">
    <property type="protein sequence ID" value="RVQ65730.1"/>
    <property type="molecule type" value="Genomic_DNA"/>
</dbReference>
<reference evidence="2 3" key="1">
    <citation type="submission" date="2018-12" db="EMBL/GenBank/DDBJ databases">
        <title>Croceicoccus ponticola sp. nov., a lipolytic bacterium isolated from seawater.</title>
        <authorList>
            <person name="Yoon J.-H."/>
        </authorList>
    </citation>
    <scope>NUCLEOTIDE SEQUENCE [LARGE SCALE GENOMIC DNA]</scope>
    <source>
        <strain evidence="2 3">GM-16</strain>
    </source>
</reference>
<comment type="caution">
    <text evidence="2">The sequence shown here is derived from an EMBL/GenBank/DDBJ whole genome shotgun (WGS) entry which is preliminary data.</text>
</comment>
<dbReference type="NCBIfam" id="NF041373">
    <property type="entry name" value="HGG_STG"/>
    <property type="match status" value="1"/>
</dbReference>
<organism evidence="2 3">
    <name type="scientific">Croceicoccus ponticola</name>
    <dbReference type="NCBI Taxonomy" id="2217664"/>
    <lineage>
        <taxon>Bacteria</taxon>
        <taxon>Pseudomonadati</taxon>
        <taxon>Pseudomonadota</taxon>
        <taxon>Alphaproteobacteria</taxon>
        <taxon>Sphingomonadales</taxon>
        <taxon>Erythrobacteraceae</taxon>
        <taxon>Croceicoccus</taxon>
    </lineage>
</organism>
<feature type="region of interest" description="Disordered" evidence="1">
    <location>
        <begin position="38"/>
        <end position="58"/>
    </location>
</feature>